<dbReference type="AlphaFoldDB" id="W4LL29"/>
<sequence length="285" mass="31237">MSLAAPWTLLLLVPALGALIWLKTGSSSGAARLPGHWHRVIEPALQPFMARYTIAESRPPIWLMLSIWTLLVLALAQPSIDTGTATDYANLAGRVMVLDLGAGADIHNQRLAVIRLIEDAPEVPTAIVVATSESFEAVPMTTDRAHLERYLQAIEADVMPVDGRFIELAAAHGEALLTRAEIVAGQVVMISGGTPPARETVRPPQWPRALVVADGSLQPWRAYANQTRARLTDIDNLAPLSRDLNRDMAWAAWQSDRSARRDMAPWLIGSALGLWLGLFRRRRIS</sequence>
<name>W4LL29_ENTF1</name>
<gene>
    <name evidence="1" type="ORF">ETSY1_17475</name>
</gene>
<dbReference type="HOGENOM" id="CLU_975508_0_0_7"/>
<accession>W4LL29</accession>
<evidence type="ECO:0000313" key="1">
    <source>
        <dbReference type="EMBL" id="ETW98773.1"/>
    </source>
</evidence>
<dbReference type="Gene3D" id="3.40.50.410">
    <property type="entry name" value="von Willebrand factor, type A domain"/>
    <property type="match status" value="1"/>
</dbReference>
<protein>
    <recommendedName>
        <fullName evidence="3">Aerotolerance regulator N-terminal domain-containing protein</fullName>
    </recommendedName>
</protein>
<reference evidence="1 2" key="1">
    <citation type="journal article" date="2014" name="Nature">
        <title>An environmental bacterial taxon with a large and distinct metabolic repertoire.</title>
        <authorList>
            <person name="Wilson M.C."/>
            <person name="Mori T."/>
            <person name="Ruckert C."/>
            <person name="Uria A.R."/>
            <person name="Helf M.J."/>
            <person name="Takada K."/>
            <person name="Gernert C."/>
            <person name="Steffens U.A."/>
            <person name="Heycke N."/>
            <person name="Schmitt S."/>
            <person name="Rinke C."/>
            <person name="Helfrich E.J."/>
            <person name="Brachmann A.O."/>
            <person name="Gurgui C."/>
            <person name="Wakimoto T."/>
            <person name="Kracht M."/>
            <person name="Crusemann M."/>
            <person name="Hentschel U."/>
            <person name="Abe I."/>
            <person name="Matsunaga S."/>
            <person name="Kalinowski J."/>
            <person name="Takeyama H."/>
            <person name="Piel J."/>
        </authorList>
    </citation>
    <scope>NUCLEOTIDE SEQUENCE [LARGE SCALE GENOMIC DNA]</scope>
    <source>
        <strain evidence="2">TSY1</strain>
    </source>
</reference>
<dbReference type="Proteomes" id="UP000019141">
    <property type="component" value="Unassembled WGS sequence"/>
</dbReference>
<evidence type="ECO:0000313" key="2">
    <source>
        <dbReference type="Proteomes" id="UP000019141"/>
    </source>
</evidence>
<proteinExistence type="predicted"/>
<evidence type="ECO:0008006" key="3">
    <source>
        <dbReference type="Google" id="ProtNLM"/>
    </source>
</evidence>
<comment type="caution">
    <text evidence="1">The sequence shown here is derived from an EMBL/GenBank/DDBJ whole genome shotgun (WGS) entry which is preliminary data.</text>
</comment>
<dbReference type="EMBL" id="AZHW01000521">
    <property type="protein sequence ID" value="ETW98773.1"/>
    <property type="molecule type" value="Genomic_DNA"/>
</dbReference>
<keyword evidence="2" id="KW-1185">Reference proteome</keyword>
<organism evidence="1 2">
    <name type="scientific">Entotheonella factor</name>
    <dbReference type="NCBI Taxonomy" id="1429438"/>
    <lineage>
        <taxon>Bacteria</taxon>
        <taxon>Pseudomonadati</taxon>
        <taxon>Nitrospinota/Tectimicrobiota group</taxon>
        <taxon>Candidatus Tectimicrobiota</taxon>
        <taxon>Candidatus Entotheonellia</taxon>
        <taxon>Candidatus Entotheonellales</taxon>
        <taxon>Candidatus Entotheonellaceae</taxon>
        <taxon>Candidatus Entotheonella</taxon>
    </lineage>
</organism>
<dbReference type="InterPro" id="IPR036465">
    <property type="entry name" value="vWFA_dom_sf"/>
</dbReference>